<proteinExistence type="inferred from homology"/>
<evidence type="ECO:0000256" key="6">
    <source>
        <dbReference type="ARBA" id="ARBA00023136"/>
    </source>
</evidence>
<feature type="non-terminal residue" evidence="10">
    <location>
        <position position="1"/>
    </location>
</feature>
<keyword evidence="4 7" id="KW-0812">Transmembrane</keyword>
<accession>A0A1H9TR40</accession>
<dbReference type="EMBL" id="FOGZ01000027">
    <property type="protein sequence ID" value="SER99750.1"/>
    <property type="molecule type" value="Genomic_DNA"/>
</dbReference>
<evidence type="ECO:0000256" key="1">
    <source>
        <dbReference type="ARBA" id="ARBA00004651"/>
    </source>
</evidence>
<comment type="similarity">
    <text evidence="7">Belongs to the binding-protein-dependent transport system permease family.</text>
</comment>
<dbReference type="STRING" id="64702.SAMN05443377_1271"/>
<sequence length="238" mass="26553">ASATSPTTSPEACSRQADSDPNYTLDWDEPVSQLLTKTGTVMRYVVTVTLIFAWAMPNVASSMVWGWLFQPGFGILNWILTKLHVFGNVLNVNWTQSTVLGFLCIWLLIVWQAVPFIALTLNAAQQQVDPAFFEAARLDGANEWRVYWTITLQFLRPTLLLVTILSVIWDFNVFNQIWLLTQGGPDGGTTTLGIYTYKQAFVSFNIGNGAAISVVTTLLLMVLTSFYIRSLVRSGEEL</sequence>
<evidence type="ECO:0000256" key="7">
    <source>
        <dbReference type="RuleBase" id="RU363032"/>
    </source>
</evidence>
<keyword evidence="5 7" id="KW-1133">Transmembrane helix</keyword>
<dbReference type="InterPro" id="IPR000515">
    <property type="entry name" value="MetI-like"/>
</dbReference>
<evidence type="ECO:0000256" key="2">
    <source>
        <dbReference type="ARBA" id="ARBA00022448"/>
    </source>
</evidence>
<keyword evidence="2 7" id="KW-0813">Transport</keyword>
<keyword evidence="3" id="KW-1003">Cell membrane</keyword>
<dbReference type="Proteomes" id="UP000198815">
    <property type="component" value="Unassembled WGS sequence"/>
</dbReference>
<dbReference type="GO" id="GO:0005886">
    <property type="term" value="C:plasma membrane"/>
    <property type="evidence" value="ECO:0007669"/>
    <property type="project" value="UniProtKB-SubCell"/>
</dbReference>
<dbReference type="PANTHER" id="PTHR43227">
    <property type="entry name" value="BLL4140 PROTEIN"/>
    <property type="match status" value="1"/>
</dbReference>
<dbReference type="Pfam" id="PF00528">
    <property type="entry name" value="BPD_transp_1"/>
    <property type="match status" value="1"/>
</dbReference>
<feature type="transmembrane region" description="Helical" evidence="7">
    <location>
        <begin position="145"/>
        <end position="169"/>
    </location>
</feature>
<name>A0A1H9TR40_9ACTN</name>
<reference evidence="10 11" key="1">
    <citation type="submission" date="2016-10" db="EMBL/GenBank/DDBJ databases">
        <authorList>
            <person name="de Groot N.N."/>
        </authorList>
    </citation>
    <scope>NUCLEOTIDE SEQUENCE [LARGE SCALE GENOMIC DNA]</scope>
    <source>
        <strain evidence="10 11">DSM 16859</strain>
    </source>
</reference>
<comment type="subcellular location">
    <subcellularLocation>
        <location evidence="1 7">Cell membrane</location>
        <topology evidence="1 7">Multi-pass membrane protein</topology>
    </subcellularLocation>
</comment>
<evidence type="ECO:0000256" key="5">
    <source>
        <dbReference type="ARBA" id="ARBA00022989"/>
    </source>
</evidence>
<dbReference type="PANTHER" id="PTHR43227:SF8">
    <property type="entry name" value="DIACETYLCHITOBIOSE UPTAKE SYSTEM PERMEASE PROTEIN DASB"/>
    <property type="match status" value="1"/>
</dbReference>
<feature type="transmembrane region" description="Helical" evidence="7">
    <location>
        <begin position="99"/>
        <end position="124"/>
    </location>
</feature>
<dbReference type="CDD" id="cd06261">
    <property type="entry name" value="TM_PBP2"/>
    <property type="match status" value="1"/>
</dbReference>
<feature type="transmembrane region" description="Helical" evidence="7">
    <location>
        <begin position="206"/>
        <end position="228"/>
    </location>
</feature>
<feature type="transmembrane region" description="Helical" evidence="7">
    <location>
        <begin position="44"/>
        <end position="68"/>
    </location>
</feature>
<protein>
    <submittedName>
        <fullName evidence="10">N,N'-diacetylchitobiose transport system permease protein</fullName>
    </submittedName>
</protein>
<dbReference type="InterPro" id="IPR035906">
    <property type="entry name" value="MetI-like_sf"/>
</dbReference>
<dbReference type="GO" id="GO:0055085">
    <property type="term" value="P:transmembrane transport"/>
    <property type="evidence" value="ECO:0007669"/>
    <property type="project" value="InterPro"/>
</dbReference>
<organism evidence="10 11">
    <name type="scientific">Propionibacterium cyclohexanicum</name>
    <dbReference type="NCBI Taxonomy" id="64702"/>
    <lineage>
        <taxon>Bacteria</taxon>
        <taxon>Bacillati</taxon>
        <taxon>Actinomycetota</taxon>
        <taxon>Actinomycetes</taxon>
        <taxon>Propionibacteriales</taxon>
        <taxon>Propionibacteriaceae</taxon>
        <taxon>Propionibacterium</taxon>
    </lineage>
</organism>
<dbReference type="AlphaFoldDB" id="A0A1H9TR40"/>
<feature type="region of interest" description="Disordered" evidence="8">
    <location>
        <begin position="1"/>
        <end position="21"/>
    </location>
</feature>
<evidence type="ECO:0000313" key="10">
    <source>
        <dbReference type="EMBL" id="SER99750.1"/>
    </source>
</evidence>
<keyword evidence="6 7" id="KW-0472">Membrane</keyword>
<evidence type="ECO:0000256" key="8">
    <source>
        <dbReference type="SAM" id="MobiDB-lite"/>
    </source>
</evidence>
<keyword evidence="11" id="KW-1185">Reference proteome</keyword>
<feature type="domain" description="ABC transmembrane type-1" evidence="9">
    <location>
        <begin position="1"/>
        <end position="227"/>
    </location>
</feature>
<dbReference type="Gene3D" id="1.10.3720.10">
    <property type="entry name" value="MetI-like"/>
    <property type="match status" value="1"/>
</dbReference>
<gene>
    <name evidence="10" type="ORF">SAMN05443377_1271</name>
</gene>
<dbReference type="InterPro" id="IPR050809">
    <property type="entry name" value="UgpAE/MalFG_permease"/>
</dbReference>
<dbReference type="SUPFAM" id="SSF161098">
    <property type="entry name" value="MetI-like"/>
    <property type="match status" value="1"/>
</dbReference>
<evidence type="ECO:0000256" key="3">
    <source>
        <dbReference type="ARBA" id="ARBA00022475"/>
    </source>
</evidence>
<evidence type="ECO:0000259" key="9">
    <source>
        <dbReference type="PROSITE" id="PS50928"/>
    </source>
</evidence>
<evidence type="ECO:0000313" key="11">
    <source>
        <dbReference type="Proteomes" id="UP000198815"/>
    </source>
</evidence>
<evidence type="ECO:0000256" key="4">
    <source>
        <dbReference type="ARBA" id="ARBA00022692"/>
    </source>
</evidence>
<dbReference type="PROSITE" id="PS50928">
    <property type="entry name" value="ABC_TM1"/>
    <property type="match status" value="1"/>
</dbReference>
<feature type="compositionally biased region" description="Polar residues" evidence="8">
    <location>
        <begin position="1"/>
        <end position="11"/>
    </location>
</feature>
<dbReference type="OrthoDB" id="9804439at2"/>